<protein>
    <recommendedName>
        <fullName evidence="7">Zinc ABC transporter substrate-binding protein</fullName>
    </recommendedName>
</protein>
<keyword evidence="6" id="KW-1185">Reference proteome</keyword>
<dbReference type="GO" id="GO:0046872">
    <property type="term" value="F:metal ion binding"/>
    <property type="evidence" value="ECO:0007669"/>
    <property type="project" value="InterPro"/>
</dbReference>
<gene>
    <name evidence="5" type="ORF">SCARR_05545</name>
</gene>
<evidence type="ECO:0008006" key="7">
    <source>
        <dbReference type="Google" id="ProtNLM"/>
    </source>
</evidence>
<dbReference type="GO" id="GO:0030001">
    <property type="term" value="P:metal ion transport"/>
    <property type="evidence" value="ECO:0007669"/>
    <property type="project" value="InterPro"/>
</dbReference>
<dbReference type="Gene3D" id="3.40.50.1980">
    <property type="entry name" value="Nitrogenase molybdenum iron protein domain"/>
    <property type="match status" value="1"/>
</dbReference>
<proteinExistence type="inferred from homology"/>
<feature type="signal peptide" evidence="4">
    <location>
        <begin position="1"/>
        <end position="24"/>
    </location>
</feature>
<dbReference type="PANTHER" id="PTHR42953:SF3">
    <property type="entry name" value="HIGH-AFFINITY ZINC UPTAKE SYSTEM PROTEIN ZNUA"/>
    <property type="match status" value="1"/>
</dbReference>
<dbReference type="InterPro" id="IPR050492">
    <property type="entry name" value="Bact_metal-bind_prot9"/>
</dbReference>
<evidence type="ECO:0000256" key="2">
    <source>
        <dbReference type="ARBA" id="ARBA00022448"/>
    </source>
</evidence>
<dbReference type="EMBL" id="CAAHFH010000004">
    <property type="protein sequence ID" value="VGO23438.1"/>
    <property type="molecule type" value="Genomic_DNA"/>
</dbReference>
<evidence type="ECO:0000313" key="5">
    <source>
        <dbReference type="EMBL" id="VGO23438.1"/>
    </source>
</evidence>
<accession>A0A6C2UT44</accession>
<evidence type="ECO:0000313" key="6">
    <source>
        <dbReference type="Proteomes" id="UP000346198"/>
    </source>
</evidence>
<keyword evidence="3 4" id="KW-0732">Signal</keyword>
<evidence type="ECO:0000256" key="1">
    <source>
        <dbReference type="ARBA" id="ARBA00011028"/>
    </source>
</evidence>
<feature type="chain" id="PRO_5025584058" description="Zinc ABC transporter substrate-binding protein" evidence="4">
    <location>
        <begin position="25"/>
        <end position="118"/>
    </location>
</feature>
<dbReference type="Pfam" id="PF01297">
    <property type="entry name" value="ZnuA"/>
    <property type="match status" value="1"/>
</dbReference>
<organism evidence="5 6">
    <name type="scientific">Pontiella sulfatireligans</name>
    <dbReference type="NCBI Taxonomy" id="2750658"/>
    <lineage>
        <taxon>Bacteria</taxon>
        <taxon>Pseudomonadati</taxon>
        <taxon>Kiritimatiellota</taxon>
        <taxon>Kiritimatiellia</taxon>
        <taxon>Kiritimatiellales</taxon>
        <taxon>Pontiellaceae</taxon>
        <taxon>Pontiella</taxon>
    </lineage>
</organism>
<reference evidence="5 6" key="1">
    <citation type="submission" date="2019-04" db="EMBL/GenBank/DDBJ databases">
        <authorList>
            <person name="Van Vliet M D."/>
        </authorList>
    </citation>
    <scope>NUCLEOTIDE SEQUENCE [LARGE SCALE GENOMIC DNA]</scope>
    <source>
        <strain evidence="5 6">F21</strain>
    </source>
</reference>
<dbReference type="RefSeq" id="WP_136065821.1">
    <property type="nucleotide sequence ID" value="NZ_CAAHFH010000004.1"/>
</dbReference>
<evidence type="ECO:0000256" key="4">
    <source>
        <dbReference type="SAM" id="SignalP"/>
    </source>
</evidence>
<dbReference type="InterPro" id="IPR006127">
    <property type="entry name" value="ZnuA-like"/>
</dbReference>
<name>A0A6C2UT44_9BACT</name>
<dbReference type="PROSITE" id="PS51257">
    <property type="entry name" value="PROKAR_LIPOPROTEIN"/>
    <property type="match status" value="1"/>
</dbReference>
<comment type="similarity">
    <text evidence="1">Belongs to the bacterial solute-binding protein 9 family.</text>
</comment>
<dbReference type="SUPFAM" id="SSF53807">
    <property type="entry name" value="Helical backbone' metal receptor"/>
    <property type="match status" value="1"/>
</dbReference>
<sequence>MNKRVFMMLLGAVVVAGCSTQESAVPENAAPVVYTVNYPLAYFAERIACDAVEVVFPEMEGDPAFWSPVAEQIAADQKADLILLNGAGYAKWVQQVSLPPAKLIDTSKGFRNQFTVIP</sequence>
<dbReference type="PANTHER" id="PTHR42953">
    <property type="entry name" value="HIGH-AFFINITY ZINC UPTAKE SYSTEM PROTEIN ZNUA-RELATED"/>
    <property type="match status" value="1"/>
</dbReference>
<dbReference type="AlphaFoldDB" id="A0A6C2UT44"/>
<dbReference type="Proteomes" id="UP000346198">
    <property type="component" value="Unassembled WGS sequence"/>
</dbReference>
<evidence type="ECO:0000256" key="3">
    <source>
        <dbReference type="ARBA" id="ARBA00022729"/>
    </source>
</evidence>
<keyword evidence="2" id="KW-0813">Transport</keyword>